<dbReference type="Proteomes" id="UP001595812">
    <property type="component" value="Unassembled WGS sequence"/>
</dbReference>
<organism evidence="2 3">
    <name type="scientific">Winogradskyella maritima</name>
    <dbReference type="NCBI Taxonomy" id="1517766"/>
    <lineage>
        <taxon>Bacteria</taxon>
        <taxon>Pseudomonadati</taxon>
        <taxon>Bacteroidota</taxon>
        <taxon>Flavobacteriia</taxon>
        <taxon>Flavobacteriales</taxon>
        <taxon>Flavobacteriaceae</taxon>
        <taxon>Winogradskyella</taxon>
    </lineage>
</organism>
<evidence type="ECO:0000256" key="1">
    <source>
        <dbReference type="SAM" id="SignalP"/>
    </source>
</evidence>
<proteinExistence type="predicted"/>
<sequence>MKPFSILLMLTFSLCASLCCPGEEEATQFNISNDNLVQIENNATVFAVDDFLVIETIIPNNQTTVDGQTIQLSNLFYDDVLSESFLEHSLSLYLETQFGTRSPIQLTEEVVFADEGMVNLSNEIIRVLQGYDEASNSFRSRIRIQLKESGTLFLGGRGSFAQSNAIEIYGGIYELGFANISTTIRNANAQGLYEFVVE</sequence>
<comment type="caution">
    <text evidence="2">The sequence shown here is derived from an EMBL/GenBank/DDBJ whole genome shotgun (WGS) entry which is preliminary data.</text>
</comment>
<protein>
    <recommendedName>
        <fullName evidence="4">YceI-like domain-containing protein</fullName>
    </recommendedName>
</protein>
<keyword evidence="1" id="KW-0732">Signal</keyword>
<reference evidence="3" key="1">
    <citation type="journal article" date="2019" name="Int. J. Syst. Evol. Microbiol.">
        <title>The Global Catalogue of Microorganisms (GCM) 10K type strain sequencing project: providing services to taxonomists for standard genome sequencing and annotation.</title>
        <authorList>
            <consortium name="The Broad Institute Genomics Platform"/>
            <consortium name="The Broad Institute Genome Sequencing Center for Infectious Disease"/>
            <person name="Wu L."/>
            <person name="Ma J."/>
        </authorList>
    </citation>
    <scope>NUCLEOTIDE SEQUENCE [LARGE SCALE GENOMIC DNA]</scope>
    <source>
        <strain evidence="3">CECT 8979</strain>
    </source>
</reference>
<keyword evidence="3" id="KW-1185">Reference proteome</keyword>
<feature type="signal peptide" evidence="1">
    <location>
        <begin position="1"/>
        <end position="22"/>
    </location>
</feature>
<dbReference type="RefSeq" id="WP_386101507.1">
    <property type="nucleotide sequence ID" value="NZ_JBHSAT010000022.1"/>
</dbReference>
<evidence type="ECO:0008006" key="4">
    <source>
        <dbReference type="Google" id="ProtNLM"/>
    </source>
</evidence>
<evidence type="ECO:0000313" key="2">
    <source>
        <dbReference type="EMBL" id="MFC3878003.1"/>
    </source>
</evidence>
<gene>
    <name evidence="2" type="ORF">ACFOSX_12265</name>
</gene>
<feature type="chain" id="PRO_5046241421" description="YceI-like domain-containing protein" evidence="1">
    <location>
        <begin position="23"/>
        <end position="198"/>
    </location>
</feature>
<dbReference type="EMBL" id="JBHSAT010000022">
    <property type="protein sequence ID" value="MFC3878003.1"/>
    <property type="molecule type" value="Genomic_DNA"/>
</dbReference>
<name>A0ABV8AJ42_9FLAO</name>
<accession>A0ABV8AJ42</accession>
<evidence type="ECO:0000313" key="3">
    <source>
        <dbReference type="Proteomes" id="UP001595812"/>
    </source>
</evidence>